<comment type="caution">
    <text evidence="2">The sequence shown here is derived from an EMBL/GenBank/DDBJ whole genome shotgun (WGS) entry which is preliminary data.</text>
</comment>
<evidence type="ECO:0000313" key="2">
    <source>
        <dbReference type="EMBL" id="CAF9942970.1"/>
    </source>
</evidence>
<feature type="compositionally biased region" description="Polar residues" evidence="1">
    <location>
        <begin position="436"/>
        <end position="450"/>
    </location>
</feature>
<dbReference type="AlphaFoldDB" id="A0A8H3J8T4"/>
<evidence type="ECO:0000256" key="1">
    <source>
        <dbReference type="SAM" id="MobiDB-lite"/>
    </source>
</evidence>
<reference evidence="2" key="1">
    <citation type="submission" date="2021-03" db="EMBL/GenBank/DDBJ databases">
        <authorList>
            <person name="Tagirdzhanova G."/>
        </authorList>
    </citation>
    <scope>NUCLEOTIDE SEQUENCE</scope>
</reference>
<sequence>MSFWDNFSTEGGHFAYTEMQGSGPAATTEFSYPDPARSCTHAYQSQQITFPETFDTNSDYHQLWGPHADAILPEDLTPDFMLPSRPTLPPAFGEDSIYHSQYKATSQATSVETCFQAPPLATSIIDDSNTLEGAQSHSRHGETKTSSDSTGNETKRQRRSKKGPPESQPFERKRLRPILKKATPVLTDHRPGPRQPASTASVPAAGKAGKLSKLGQKKLELGENMGTDYRAKAEIRVVNGVKFGLVDNEWKPAGHHRDFREKLIVFAAQQPGAPVWRKEMGLNYTSYSPLTQGWTDASDAVRDSKGRQVLSMPTRPADLKHNPRCDYLIFEGLVMLDQNNRPIKDYPGVPLTLSNEIPKYLIAALRKCLGMTISDLKARMILEKTTPGGGILTGSCFTNRVGREGDITPWHKRRTPKGAKKDITAPSGVSDEVTRSSEPIPNLTDTPRLSIDDSTSNYISPFSPPMPGTSLATAYSNGFIQPDPDTSFLEEDFVFDPIWDVHQPSPWNESDAFSGAYWGFSTLGDSSFHCQLGSEPTSEGNHYSAPAFRDANMPAQTANNAGSEGIYSLGSPSRFDPQNIYPPNNAAPEDIYSLGYPSRFERQNIYAANSPAFAAPNQNIYIQPTTRAPPTGDDLWLDDF</sequence>
<feature type="region of interest" description="Disordered" evidence="1">
    <location>
        <begin position="131"/>
        <end position="211"/>
    </location>
</feature>
<dbReference type="Proteomes" id="UP000664203">
    <property type="component" value="Unassembled WGS sequence"/>
</dbReference>
<keyword evidence="3" id="KW-1185">Reference proteome</keyword>
<proteinExistence type="predicted"/>
<dbReference type="EMBL" id="CAJPDR010000850">
    <property type="protein sequence ID" value="CAF9942970.1"/>
    <property type="molecule type" value="Genomic_DNA"/>
</dbReference>
<gene>
    <name evidence="2" type="ORF">ALECFALPRED_010342</name>
</gene>
<evidence type="ECO:0000313" key="3">
    <source>
        <dbReference type="Proteomes" id="UP000664203"/>
    </source>
</evidence>
<name>A0A8H3J8T4_9LECA</name>
<accession>A0A8H3J8T4</accession>
<organism evidence="2 3">
    <name type="scientific">Alectoria fallacina</name>
    <dbReference type="NCBI Taxonomy" id="1903189"/>
    <lineage>
        <taxon>Eukaryota</taxon>
        <taxon>Fungi</taxon>
        <taxon>Dikarya</taxon>
        <taxon>Ascomycota</taxon>
        <taxon>Pezizomycotina</taxon>
        <taxon>Lecanoromycetes</taxon>
        <taxon>OSLEUM clade</taxon>
        <taxon>Lecanoromycetidae</taxon>
        <taxon>Lecanorales</taxon>
        <taxon>Lecanorineae</taxon>
        <taxon>Parmeliaceae</taxon>
        <taxon>Alectoria</taxon>
    </lineage>
</organism>
<feature type="region of interest" description="Disordered" evidence="1">
    <location>
        <begin position="407"/>
        <end position="450"/>
    </location>
</feature>
<dbReference type="OrthoDB" id="5348779at2759"/>
<protein>
    <submittedName>
        <fullName evidence="2">Uncharacterized protein</fullName>
    </submittedName>
</protein>